<protein>
    <recommendedName>
        <fullName evidence="9">SHSP domain-containing protein</fullName>
    </recommendedName>
</protein>
<sequence length="441" mass="51278">MSLLPTIFRDMEKPFRMLHEHMHKAEEFYPDVFVFEKPLKKLHSKPEWFIPNKTKFEVKLDVKDFTPDEVSVKTVDDDQIVVEAKHEKNDEKGSVLKHLIRKYILPEGHNIKGVTTTLSSNGLLTIIAPKLHSEVKDRVIPVIHVNDDSSLHIEVMRRLLIIFLLPILPIVGKFTLVIKTYINNEETKKPSPLLVSLGDNVNLYCYLNVTFGNTSFVKNNVEWSTPIFSNNNEKKSGTIRITKFKRDDEGDYKCLSNRHYLSQKIQLKLNIMSIPFPDDLYYKRLPKLYENDFKKYEEFHFPEFNLSDIKIPEIHYVSSYSDKGPILFLLVPGIIVIILGLTRMCYYMRNRNRVPWQRLRIANCTHHLCIHRRRTDPSATCLLQNSRTQALSVVIIRRNTEPGVENTVTEPDVPPPYNEVIPQELPPTYNEAVSNVPQTQT</sequence>
<feature type="domain" description="Ig-like" evidence="6">
    <location>
        <begin position="169"/>
        <end position="270"/>
    </location>
</feature>
<dbReference type="SUPFAM" id="SSF49764">
    <property type="entry name" value="HSP20-like chaperones"/>
    <property type="match status" value="1"/>
</dbReference>
<evidence type="ECO:0000259" key="5">
    <source>
        <dbReference type="PROSITE" id="PS01031"/>
    </source>
</evidence>
<comment type="caution">
    <text evidence="7">The sequence shown here is derived from an EMBL/GenBank/DDBJ whole genome shotgun (WGS) entry which is preliminary data.</text>
</comment>
<keyword evidence="1" id="KW-0346">Stress response</keyword>
<dbReference type="InterPro" id="IPR036179">
    <property type="entry name" value="Ig-like_dom_sf"/>
</dbReference>
<comment type="similarity">
    <text evidence="2 3">Belongs to the small heat shock protein (HSP20) family.</text>
</comment>
<dbReference type="SUPFAM" id="SSF48726">
    <property type="entry name" value="Immunoglobulin"/>
    <property type="match status" value="1"/>
</dbReference>
<keyword evidence="4" id="KW-0812">Transmembrane</keyword>
<evidence type="ECO:0000313" key="7">
    <source>
        <dbReference type="EMBL" id="KAK4872878.1"/>
    </source>
</evidence>
<dbReference type="PANTHER" id="PTHR45640:SF13">
    <property type="entry name" value="HEAT SHOCK PROTEIN 22-RELATED"/>
    <property type="match status" value="1"/>
</dbReference>
<organism evidence="7 8">
    <name type="scientific">Aquatica leii</name>
    <dbReference type="NCBI Taxonomy" id="1421715"/>
    <lineage>
        <taxon>Eukaryota</taxon>
        <taxon>Metazoa</taxon>
        <taxon>Ecdysozoa</taxon>
        <taxon>Arthropoda</taxon>
        <taxon>Hexapoda</taxon>
        <taxon>Insecta</taxon>
        <taxon>Pterygota</taxon>
        <taxon>Neoptera</taxon>
        <taxon>Endopterygota</taxon>
        <taxon>Coleoptera</taxon>
        <taxon>Polyphaga</taxon>
        <taxon>Elateriformia</taxon>
        <taxon>Elateroidea</taxon>
        <taxon>Lampyridae</taxon>
        <taxon>Luciolinae</taxon>
        <taxon>Aquatica</taxon>
    </lineage>
</organism>
<dbReference type="GO" id="GO:0042026">
    <property type="term" value="P:protein refolding"/>
    <property type="evidence" value="ECO:0007669"/>
    <property type="project" value="TreeGrafter"/>
</dbReference>
<keyword evidence="4" id="KW-0472">Membrane</keyword>
<dbReference type="InterPro" id="IPR003599">
    <property type="entry name" value="Ig_sub"/>
</dbReference>
<dbReference type="GO" id="GO:0005634">
    <property type="term" value="C:nucleus"/>
    <property type="evidence" value="ECO:0007669"/>
    <property type="project" value="TreeGrafter"/>
</dbReference>
<dbReference type="InterPro" id="IPR008978">
    <property type="entry name" value="HSP20-like_chaperone"/>
</dbReference>
<reference evidence="8" key="1">
    <citation type="submission" date="2023-01" db="EMBL/GenBank/DDBJ databases">
        <title>Key to firefly adult light organ development and bioluminescence: homeobox transcription factors regulate luciferase expression and transportation to peroxisome.</title>
        <authorList>
            <person name="Fu X."/>
        </authorList>
    </citation>
    <scope>NUCLEOTIDE SEQUENCE [LARGE SCALE GENOMIC DNA]</scope>
</reference>
<keyword evidence="4" id="KW-1133">Transmembrane helix</keyword>
<name>A0AAN7SKU7_9COLE</name>
<dbReference type="GO" id="GO:0009408">
    <property type="term" value="P:response to heat"/>
    <property type="evidence" value="ECO:0007669"/>
    <property type="project" value="TreeGrafter"/>
</dbReference>
<dbReference type="InterPro" id="IPR002068">
    <property type="entry name" value="A-crystallin/Hsp20_dom"/>
</dbReference>
<evidence type="ECO:0000313" key="8">
    <source>
        <dbReference type="Proteomes" id="UP001353858"/>
    </source>
</evidence>
<dbReference type="AlphaFoldDB" id="A0AAN7SKU7"/>
<dbReference type="InterPro" id="IPR013783">
    <property type="entry name" value="Ig-like_fold"/>
</dbReference>
<feature type="transmembrane region" description="Helical" evidence="4">
    <location>
        <begin position="326"/>
        <end position="348"/>
    </location>
</feature>
<dbReference type="Gene3D" id="2.60.40.790">
    <property type="match status" value="1"/>
</dbReference>
<dbReference type="GO" id="GO:0051082">
    <property type="term" value="F:unfolded protein binding"/>
    <property type="evidence" value="ECO:0007669"/>
    <property type="project" value="TreeGrafter"/>
</dbReference>
<evidence type="ECO:0000256" key="3">
    <source>
        <dbReference type="RuleBase" id="RU003616"/>
    </source>
</evidence>
<dbReference type="Gene3D" id="2.60.40.10">
    <property type="entry name" value="Immunoglobulins"/>
    <property type="match status" value="1"/>
</dbReference>
<dbReference type="CDD" id="cd06526">
    <property type="entry name" value="metazoan_ACD"/>
    <property type="match status" value="1"/>
</dbReference>
<evidence type="ECO:0000256" key="2">
    <source>
        <dbReference type="PROSITE-ProRule" id="PRU00285"/>
    </source>
</evidence>
<dbReference type="InterPro" id="IPR001436">
    <property type="entry name" value="Alpha-crystallin/sHSP_animal"/>
</dbReference>
<evidence type="ECO:0000259" key="6">
    <source>
        <dbReference type="PROSITE" id="PS50835"/>
    </source>
</evidence>
<evidence type="ECO:0000256" key="1">
    <source>
        <dbReference type="ARBA" id="ARBA00023016"/>
    </source>
</evidence>
<dbReference type="PROSITE" id="PS50835">
    <property type="entry name" value="IG_LIKE"/>
    <property type="match status" value="1"/>
</dbReference>
<dbReference type="PRINTS" id="PR00299">
    <property type="entry name" value="ACRYSTALLIN"/>
</dbReference>
<dbReference type="GO" id="GO:0005737">
    <property type="term" value="C:cytoplasm"/>
    <property type="evidence" value="ECO:0007669"/>
    <property type="project" value="TreeGrafter"/>
</dbReference>
<feature type="domain" description="SHSP" evidence="5">
    <location>
        <begin position="38"/>
        <end position="146"/>
    </location>
</feature>
<accession>A0AAN7SKU7</accession>
<dbReference type="EMBL" id="JARPUR010000007">
    <property type="protein sequence ID" value="KAK4872878.1"/>
    <property type="molecule type" value="Genomic_DNA"/>
</dbReference>
<dbReference type="PROSITE" id="PS01031">
    <property type="entry name" value="SHSP"/>
    <property type="match status" value="1"/>
</dbReference>
<dbReference type="InterPro" id="IPR007110">
    <property type="entry name" value="Ig-like_dom"/>
</dbReference>
<evidence type="ECO:0000256" key="4">
    <source>
        <dbReference type="SAM" id="Phobius"/>
    </source>
</evidence>
<evidence type="ECO:0008006" key="9">
    <source>
        <dbReference type="Google" id="ProtNLM"/>
    </source>
</evidence>
<proteinExistence type="inferred from homology"/>
<gene>
    <name evidence="7" type="ORF">RN001_014907</name>
</gene>
<dbReference type="Pfam" id="PF00011">
    <property type="entry name" value="HSP20"/>
    <property type="match status" value="1"/>
</dbReference>
<dbReference type="PANTHER" id="PTHR45640">
    <property type="entry name" value="HEAT SHOCK PROTEIN HSP-12.2-RELATED"/>
    <property type="match status" value="1"/>
</dbReference>
<feature type="transmembrane region" description="Helical" evidence="4">
    <location>
        <begin position="159"/>
        <end position="182"/>
    </location>
</feature>
<dbReference type="SMART" id="SM00409">
    <property type="entry name" value="IG"/>
    <property type="match status" value="1"/>
</dbReference>
<keyword evidence="8" id="KW-1185">Reference proteome</keyword>
<dbReference type="Proteomes" id="UP001353858">
    <property type="component" value="Unassembled WGS sequence"/>
</dbReference>